<name>A0A3B0U5W1_9ZZZZ</name>
<organism evidence="2">
    <name type="scientific">hydrothermal vent metagenome</name>
    <dbReference type="NCBI Taxonomy" id="652676"/>
    <lineage>
        <taxon>unclassified sequences</taxon>
        <taxon>metagenomes</taxon>
        <taxon>ecological metagenomes</taxon>
    </lineage>
</organism>
<evidence type="ECO:0000259" key="1">
    <source>
        <dbReference type="Pfam" id="PF12146"/>
    </source>
</evidence>
<protein>
    <submittedName>
        <fullName evidence="2">Bll2902 protein</fullName>
    </submittedName>
</protein>
<proteinExistence type="predicted"/>
<dbReference type="PANTHER" id="PTHR39624">
    <property type="entry name" value="PROTEIN INVOLVED IN RIMO-MEDIATED BETA-METHYLTHIOLATION OF RIBOSOMAL PROTEIN S12 YCAO"/>
    <property type="match status" value="1"/>
</dbReference>
<dbReference type="Gene3D" id="3.40.50.1820">
    <property type="entry name" value="alpha/beta hydrolase"/>
    <property type="match status" value="1"/>
</dbReference>
<sequence length="409" mass="44319">MNEATQRFKFPGGNAEQLSGRLDLPNGPIRAYALFAHCFTCSKDIFVANQISAALIKLGIGVLRFDFSGLGSSEGEFANSNFSSNVADLVAAAEHMAKNDMAPQILIGHSLGGAAILACADQIPQSRAVVSIGAPADPSHVKHIFQNSIEEINQSGEAEVMLAGRPFCIKKQFLDDIEGHNLLEKVSDLKKALLIMHAPLDEVVGIENASEIFLAAKHPKSFISLDDSDHFLSRRADAIYSAQIIGAWAQRYIQSETVEFDEPAAIEGSVAVAETGTGKFTNVVVTGSGHILTGDEPKSVGGDDSGPTPYDFLLAALGTCKSMTMRMYAARKGYNLKRVQVRLSHEKIHAKDCEHCETEVGKVDVIDTEISITGDLSEEERRKIFEIAERCPVHRTITSEVHIKAQLLD</sequence>
<feature type="domain" description="Serine aminopeptidase S33" evidence="1">
    <location>
        <begin position="50"/>
        <end position="135"/>
    </location>
</feature>
<dbReference type="InterPro" id="IPR022742">
    <property type="entry name" value="Hydrolase_4"/>
</dbReference>
<dbReference type="Pfam" id="PF02566">
    <property type="entry name" value="OsmC"/>
    <property type="match status" value="1"/>
</dbReference>
<accession>A0A3B0U5W1</accession>
<dbReference type="InterPro" id="IPR015946">
    <property type="entry name" value="KH_dom-like_a/b"/>
</dbReference>
<dbReference type="AlphaFoldDB" id="A0A3B0U5W1"/>
<evidence type="ECO:0000313" key="2">
    <source>
        <dbReference type="EMBL" id="VAW19869.1"/>
    </source>
</evidence>
<dbReference type="EMBL" id="UOEQ01000241">
    <property type="protein sequence ID" value="VAW19869.1"/>
    <property type="molecule type" value="Genomic_DNA"/>
</dbReference>
<dbReference type="InterPro" id="IPR029058">
    <property type="entry name" value="AB_hydrolase_fold"/>
</dbReference>
<dbReference type="PANTHER" id="PTHR39624:SF2">
    <property type="entry name" value="OSMC-LIKE PROTEIN"/>
    <property type="match status" value="1"/>
</dbReference>
<dbReference type="SUPFAM" id="SSF53474">
    <property type="entry name" value="alpha/beta-Hydrolases"/>
    <property type="match status" value="1"/>
</dbReference>
<dbReference type="InterPro" id="IPR003718">
    <property type="entry name" value="OsmC/Ohr_fam"/>
</dbReference>
<reference evidence="2" key="1">
    <citation type="submission" date="2018-06" db="EMBL/GenBank/DDBJ databases">
        <authorList>
            <person name="Zhirakovskaya E."/>
        </authorList>
    </citation>
    <scope>NUCLEOTIDE SEQUENCE</scope>
</reference>
<gene>
    <name evidence="2" type="ORF">MNBD_ALPHA11-755</name>
</gene>
<dbReference type="Gene3D" id="3.30.300.20">
    <property type="match status" value="1"/>
</dbReference>
<dbReference type="InterPro" id="IPR036102">
    <property type="entry name" value="OsmC/Ohrsf"/>
</dbReference>
<dbReference type="Pfam" id="PF12146">
    <property type="entry name" value="Hydrolase_4"/>
    <property type="match status" value="1"/>
</dbReference>
<dbReference type="FunFam" id="3.40.50.1820:FF:000487">
    <property type="entry name" value="Dienelactone hydrolase"/>
    <property type="match status" value="1"/>
</dbReference>
<dbReference type="SUPFAM" id="SSF82784">
    <property type="entry name" value="OsmC-like"/>
    <property type="match status" value="1"/>
</dbReference>